<evidence type="ECO:0000256" key="3">
    <source>
        <dbReference type="ARBA" id="ARBA00022723"/>
    </source>
</evidence>
<gene>
    <name evidence="10" type="primary">acpS</name>
    <name evidence="12" type="ORF">EPA86_06245</name>
</gene>
<keyword evidence="7 10" id="KW-0275">Fatty acid biosynthesis</keyword>
<evidence type="ECO:0000256" key="7">
    <source>
        <dbReference type="ARBA" id="ARBA00023160"/>
    </source>
</evidence>
<evidence type="ECO:0000256" key="5">
    <source>
        <dbReference type="ARBA" id="ARBA00022842"/>
    </source>
</evidence>
<accession>A0A502KXR7</accession>
<feature type="binding site" evidence="10">
    <location>
        <position position="60"/>
    </location>
    <ligand>
        <name>Mg(2+)</name>
        <dbReference type="ChEBI" id="CHEBI:18420"/>
    </ligand>
</feature>
<keyword evidence="6 10" id="KW-0443">Lipid metabolism</keyword>
<reference evidence="12 13" key="1">
    <citation type="submission" date="2019-01" db="EMBL/GenBank/DDBJ databases">
        <title>Litorilituus lipolytica sp. nov., isolated from intertidal sand of the Yellow Sea in China.</title>
        <authorList>
            <person name="Liu A."/>
        </authorList>
    </citation>
    <scope>NUCLEOTIDE SEQUENCE [LARGE SCALE GENOMIC DNA]</scope>
    <source>
        <strain evidence="12 13">RZ04</strain>
    </source>
</reference>
<dbReference type="GO" id="GO:0000287">
    <property type="term" value="F:magnesium ion binding"/>
    <property type="evidence" value="ECO:0007669"/>
    <property type="project" value="UniProtKB-UniRule"/>
</dbReference>
<evidence type="ECO:0000256" key="10">
    <source>
        <dbReference type="HAMAP-Rule" id="MF_00101"/>
    </source>
</evidence>
<dbReference type="NCBIfam" id="TIGR00556">
    <property type="entry name" value="pantethn_trn"/>
    <property type="match status" value="1"/>
</dbReference>
<evidence type="ECO:0000256" key="8">
    <source>
        <dbReference type="ARBA" id="ARBA00050875"/>
    </source>
</evidence>
<dbReference type="SUPFAM" id="SSF56214">
    <property type="entry name" value="4'-phosphopantetheinyl transferase"/>
    <property type="match status" value="1"/>
</dbReference>
<keyword evidence="5 10" id="KW-0460">Magnesium</keyword>
<dbReference type="OrthoDB" id="517356at2"/>
<dbReference type="InterPro" id="IPR002582">
    <property type="entry name" value="ACPS"/>
</dbReference>
<keyword evidence="1 10" id="KW-0444">Lipid biosynthesis</keyword>
<dbReference type="InterPro" id="IPR037143">
    <property type="entry name" value="4-PPantetheinyl_Trfase_dom_sf"/>
</dbReference>
<dbReference type="Gene3D" id="3.90.470.20">
    <property type="entry name" value="4'-phosphopantetheinyl transferase domain"/>
    <property type="match status" value="1"/>
</dbReference>
<dbReference type="EMBL" id="SAWY01000011">
    <property type="protein sequence ID" value="TPH16570.1"/>
    <property type="molecule type" value="Genomic_DNA"/>
</dbReference>
<comment type="caution">
    <text evidence="12">The sequence shown here is derived from an EMBL/GenBank/DDBJ whole genome shotgun (WGS) entry which is preliminary data.</text>
</comment>
<dbReference type="InterPro" id="IPR004568">
    <property type="entry name" value="Ppantetheine-prot_Trfase_dom"/>
</dbReference>
<comment type="subcellular location">
    <subcellularLocation>
        <location evidence="10">Cytoplasm</location>
    </subcellularLocation>
</comment>
<comment type="catalytic activity">
    <reaction evidence="8 10">
        <text>apo-[ACP] + CoA = holo-[ACP] + adenosine 3',5'-bisphosphate + H(+)</text>
        <dbReference type="Rhea" id="RHEA:12068"/>
        <dbReference type="Rhea" id="RHEA-COMP:9685"/>
        <dbReference type="Rhea" id="RHEA-COMP:9690"/>
        <dbReference type="ChEBI" id="CHEBI:15378"/>
        <dbReference type="ChEBI" id="CHEBI:29999"/>
        <dbReference type="ChEBI" id="CHEBI:57287"/>
        <dbReference type="ChEBI" id="CHEBI:58343"/>
        <dbReference type="ChEBI" id="CHEBI:64479"/>
        <dbReference type="EC" id="2.7.8.7"/>
    </reaction>
</comment>
<keyword evidence="10" id="KW-0963">Cytoplasm</keyword>
<name>A0A502KXR7_9GAMM</name>
<dbReference type="Proteomes" id="UP000315303">
    <property type="component" value="Unassembled WGS sequence"/>
</dbReference>
<comment type="similarity">
    <text evidence="10">Belongs to the P-Pant transferase superfamily. AcpS family.</text>
</comment>
<proteinExistence type="inferred from homology"/>
<comment type="cofactor">
    <cofactor evidence="10">
        <name>Mg(2+)</name>
        <dbReference type="ChEBI" id="CHEBI:18420"/>
    </cofactor>
</comment>
<evidence type="ECO:0000256" key="2">
    <source>
        <dbReference type="ARBA" id="ARBA00022679"/>
    </source>
</evidence>
<evidence type="ECO:0000259" key="11">
    <source>
        <dbReference type="Pfam" id="PF01648"/>
    </source>
</evidence>
<evidence type="ECO:0000313" key="13">
    <source>
        <dbReference type="Proteomes" id="UP000315303"/>
    </source>
</evidence>
<dbReference type="AlphaFoldDB" id="A0A502KXR7"/>
<dbReference type="EC" id="2.7.8.7" evidence="10"/>
<evidence type="ECO:0000256" key="6">
    <source>
        <dbReference type="ARBA" id="ARBA00023098"/>
    </source>
</evidence>
<evidence type="ECO:0000256" key="4">
    <source>
        <dbReference type="ARBA" id="ARBA00022832"/>
    </source>
</evidence>
<keyword evidence="3 10" id="KW-0479">Metal-binding</keyword>
<dbReference type="FunFam" id="3.90.470.20:FF:000001">
    <property type="entry name" value="Holo-[acyl-carrier-protein] synthase"/>
    <property type="match status" value="1"/>
</dbReference>
<dbReference type="NCBIfam" id="TIGR00516">
    <property type="entry name" value="acpS"/>
    <property type="match status" value="1"/>
</dbReference>
<feature type="domain" description="4'-phosphopantetheinyl transferase" evidence="11">
    <location>
        <begin position="5"/>
        <end position="117"/>
    </location>
</feature>
<dbReference type="GO" id="GO:0005737">
    <property type="term" value="C:cytoplasm"/>
    <property type="evidence" value="ECO:0007669"/>
    <property type="project" value="UniProtKB-SubCell"/>
</dbReference>
<evidence type="ECO:0000256" key="9">
    <source>
        <dbReference type="ARBA" id="ARBA00054726"/>
    </source>
</evidence>
<dbReference type="RefSeq" id="WP_140602568.1">
    <property type="nucleotide sequence ID" value="NZ_SAWY01000011.1"/>
</dbReference>
<evidence type="ECO:0000256" key="1">
    <source>
        <dbReference type="ARBA" id="ARBA00022516"/>
    </source>
</evidence>
<evidence type="ECO:0000313" key="12">
    <source>
        <dbReference type="EMBL" id="TPH16570.1"/>
    </source>
</evidence>
<sequence>MSVVGLGTDIIEVNRIADMKDAMRERLAKRVLTPCEYKRYEEASTTIANAFLAKRWAGKEAAAKALGTGIADGVSFQHFTIVSLDNGKPVLELTDRALTIAQSLGATHWHISLADETHYATATVILSK</sequence>
<comment type="function">
    <text evidence="9">Transfers the 4'-phosphopantetheine moiety from coenzyme A to the 'Ser-36' of acyl-carrier-protein.</text>
</comment>
<feature type="binding site" evidence="10">
    <location>
        <position position="9"/>
    </location>
    <ligand>
        <name>Mg(2+)</name>
        <dbReference type="ChEBI" id="CHEBI:18420"/>
    </ligand>
</feature>
<comment type="function">
    <text evidence="10">Transfers the 4'-phosphopantetheine moiety from coenzyme A to a Ser of acyl-carrier-protein.</text>
</comment>
<dbReference type="GO" id="GO:0008897">
    <property type="term" value="F:holo-[acyl-carrier-protein] synthase activity"/>
    <property type="evidence" value="ECO:0007669"/>
    <property type="project" value="UniProtKB-UniRule"/>
</dbReference>
<dbReference type="InterPro" id="IPR008278">
    <property type="entry name" value="4-PPantetheinyl_Trfase_dom"/>
</dbReference>
<keyword evidence="4 10" id="KW-0276">Fatty acid metabolism</keyword>
<keyword evidence="13" id="KW-1185">Reference proteome</keyword>
<dbReference type="Pfam" id="PF01648">
    <property type="entry name" value="ACPS"/>
    <property type="match status" value="1"/>
</dbReference>
<dbReference type="HAMAP" id="MF_00101">
    <property type="entry name" value="AcpS"/>
    <property type="match status" value="1"/>
</dbReference>
<protein>
    <recommendedName>
        <fullName evidence="10">Holo-[acyl-carrier-protein] synthase</fullName>
        <shortName evidence="10">Holo-ACP synthase</shortName>
        <ecNumber evidence="10">2.7.8.7</ecNumber>
    </recommendedName>
    <alternativeName>
        <fullName evidence="10">4'-phosphopantetheinyl transferase AcpS</fullName>
    </alternativeName>
</protein>
<dbReference type="GO" id="GO:0006633">
    <property type="term" value="P:fatty acid biosynthetic process"/>
    <property type="evidence" value="ECO:0007669"/>
    <property type="project" value="UniProtKB-UniRule"/>
</dbReference>
<keyword evidence="2 10" id="KW-0808">Transferase</keyword>
<organism evidence="12 13">
    <name type="scientific">Litorilituus lipolyticus</name>
    <dbReference type="NCBI Taxonomy" id="2491017"/>
    <lineage>
        <taxon>Bacteria</taxon>
        <taxon>Pseudomonadati</taxon>
        <taxon>Pseudomonadota</taxon>
        <taxon>Gammaproteobacteria</taxon>
        <taxon>Alteromonadales</taxon>
        <taxon>Colwelliaceae</taxon>
        <taxon>Litorilituus</taxon>
    </lineage>
</organism>